<keyword evidence="2 5" id="KW-0812">Transmembrane</keyword>
<feature type="transmembrane region" description="Helical" evidence="5">
    <location>
        <begin position="289"/>
        <end position="306"/>
    </location>
</feature>
<feature type="transmembrane region" description="Helical" evidence="5">
    <location>
        <begin position="73"/>
        <end position="92"/>
    </location>
</feature>
<keyword evidence="7" id="KW-1185">Reference proteome</keyword>
<proteinExistence type="predicted"/>
<dbReference type="InterPro" id="IPR018086">
    <property type="entry name" value="NADH_UbQ_OxRdtase_su1_CS"/>
</dbReference>
<sequence length="307" mass="33285">MSQQPDILIGSIQVIGNLVLFLALAPFFDGVVRRVMARVQSRQGPPLAQSYYDVLKLLGKENIDSSGILPFRLAPLIAFASILCVIAILPVAGHATALTPYADAISLIYLLTLGGVAVLLGAFASKNIYALIGASREMTTMIMVEPILFMVLLLGVLKTGSLDLTAVIYGTPLAQFGWPGAVMIVVSLFGLQAFVARQPFDMAEAEQELLGGPFIEYSGPNYALFKYYMMLKQMFYAYLPIAMFVPLVSSGFFLLDLLVQILLTGLVFLLIGLLSATHPRYRIDQAIKYFAALFVIALAAISAAVIF</sequence>
<feature type="transmembrane region" description="Helical" evidence="5">
    <location>
        <begin position="104"/>
        <end position="125"/>
    </location>
</feature>
<comment type="subcellular location">
    <subcellularLocation>
        <location evidence="1">Membrane</location>
        <topology evidence="1">Multi-pass membrane protein</topology>
    </subcellularLocation>
</comment>
<dbReference type="EMBL" id="CP058627">
    <property type="protein sequence ID" value="QLG88425.1"/>
    <property type="molecule type" value="Genomic_DNA"/>
</dbReference>
<evidence type="ECO:0000256" key="1">
    <source>
        <dbReference type="ARBA" id="ARBA00004141"/>
    </source>
</evidence>
<gene>
    <name evidence="6" type="ORF">HQ393_09285</name>
</gene>
<protein>
    <submittedName>
        <fullName evidence="6">NADH-quinone oxidoreductase subunit H</fullName>
    </submittedName>
</protein>
<evidence type="ECO:0000256" key="3">
    <source>
        <dbReference type="ARBA" id="ARBA00022989"/>
    </source>
</evidence>
<organism evidence="6 7">
    <name type="scientific">Chitinibacter bivalviorum</name>
    <dbReference type="NCBI Taxonomy" id="2739434"/>
    <lineage>
        <taxon>Bacteria</taxon>
        <taxon>Pseudomonadati</taxon>
        <taxon>Pseudomonadota</taxon>
        <taxon>Betaproteobacteria</taxon>
        <taxon>Neisseriales</taxon>
        <taxon>Chitinibacteraceae</taxon>
        <taxon>Chitinibacter</taxon>
    </lineage>
</organism>
<dbReference type="InterPro" id="IPR001694">
    <property type="entry name" value="NADH_UbQ_OxRdtase_su1/FPO"/>
</dbReference>
<dbReference type="GO" id="GO:0005886">
    <property type="term" value="C:plasma membrane"/>
    <property type="evidence" value="ECO:0007669"/>
    <property type="project" value="TreeGrafter"/>
</dbReference>
<accession>A0A7H9BIG3</accession>
<feature type="transmembrane region" description="Helical" evidence="5">
    <location>
        <begin position="235"/>
        <end position="255"/>
    </location>
</feature>
<feature type="transmembrane region" description="Helical" evidence="5">
    <location>
        <begin position="146"/>
        <end position="170"/>
    </location>
</feature>
<dbReference type="Proteomes" id="UP000509597">
    <property type="component" value="Chromosome"/>
</dbReference>
<keyword evidence="3 5" id="KW-1133">Transmembrane helix</keyword>
<reference evidence="6 7" key="1">
    <citation type="submission" date="2020-07" db="EMBL/GenBank/DDBJ databases">
        <title>Complete genome sequence of Chitinibacter sp. 2T18.</title>
        <authorList>
            <person name="Bae J.-W."/>
            <person name="Choi J.-W."/>
        </authorList>
    </citation>
    <scope>NUCLEOTIDE SEQUENCE [LARGE SCALE GENOMIC DNA]</scope>
    <source>
        <strain evidence="6 7">2T18</strain>
    </source>
</reference>
<feature type="transmembrane region" description="Helical" evidence="5">
    <location>
        <begin position="176"/>
        <end position="195"/>
    </location>
</feature>
<evidence type="ECO:0000313" key="6">
    <source>
        <dbReference type="EMBL" id="QLG88425.1"/>
    </source>
</evidence>
<evidence type="ECO:0000256" key="4">
    <source>
        <dbReference type="ARBA" id="ARBA00023136"/>
    </source>
</evidence>
<dbReference type="PROSITE" id="PS00668">
    <property type="entry name" value="COMPLEX1_ND1_2"/>
    <property type="match status" value="1"/>
</dbReference>
<keyword evidence="4 5" id="KW-0472">Membrane</keyword>
<evidence type="ECO:0000256" key="5">
    <source>
        <dbReference type="SAM" id="Phobius"/>
    </source>
</evidence>
<feature type="transmembrane region" description="Helical" evidence="5">
    <location>
        <begin position="12"/>
        <end position="32"/>
    </location>
</feature>
<name>A0A7H9BIG3_9NEIS</name>
<dbReference type="InterPro" id="IPR052561">
    <property type="entry name" value="ComplexI_Subunit1"/>
</dbReference>
<evidence type="ECO:0000256" key="2">
    <source>
        <dbReference type="ARBA" id="ARBA00022692"/>
    </source>
</evidence>
<dbReference type="KEGG" id="chiz:HQ393_09285"/>
<evidence type="ECO:0000313" key="7">
    <source>
        <dbReference type="Proteomes" id="UP000509597"/>
    </source>
</evidence>
<dbReference type="AlphaFoldDB" id="A0A7H9BIG3"/>
<dbReference type="PANTHER" id="PTHR43359:SF1">
    <property type="entry name" value="FORMATE HYDROGENLYASE SUBUNIT 4-RELATED"/>
    <property type="match status" value="1"/>
</dbReference>
<feature type="transmembrane region" description="Helical" evidence="5">
    <location>
        <begin position="261"/>
        <end position="277"/>
    </location>
</feature>
<dbReference type="Pfam" id="PF00146">
    <property type="entry name" value="NADHdh"/>
    <property type="match status" value="1"/>
</dbReference>
<dbReference type="RefSeq" id="WP_179354940.1">
    <property type="nucleotide sequence ID" value="NZ_CP058627.1"/>
</dbReference>
<dbReference type="PANTHER" id="PTHR43359">
    <property type="entry name" value="FORMATE HYDROGENLYASE SUBUNIT 4"/>
    <property type="match status" value="1"/>
</dbReference>